<dbReference type="AlphaFoldDB" id="A0A8H7NWH6"/>
<sequence>MRVGAAATAHSWIAARW</sequence>
<dbReference type="EMBL" id="JADOXO010000278">
    <property type="protein sequence ID" value="KAF9807383.1"/>
    <property type="molecule type" value="Genomic_DNA"/>
</dbReference>
<organism evidence="1 2">
    <name type="scientific">Rhodonia placenta</name>
    <dbReference type="NCBI Taxonomy" id="104341"/>
    <lineage>
        <taxon>Eukaryota</taxon>
        <taxon>Fungi</taxon>
        <taxon>Dikarya</taxon>
        <taxon>Basidiomycota</taxon>
        <taxon>Agaricomycotina</taxon>
        <taxon>Agaricomycetes</taxon>
        <taxon>Polyporales</taxon>
        <taxon>Adustoporiaceae</taxon>
        <taxon>Rhodonia</taxon>
    </lineage>
</organism>
<dbReference type="Proteomes" id="UP000639403">
    <property type="component" value="Unassembled WGS sequence"/>
</dbReference>
<reference evidence="1" key="1">
    <citation type="submission" date="2020-11" db="EMBL/GenBank/DDBJ databases">
        <authorList>
            <person name="Koelle M."/>
            <person name="Horta M.A.C."/>
            <person name="Nowrousian M."/>
            <person name="Ohm R.A."/>
            <person name="Benz P."/>
            <person name="Pilgard A."/>
        </authorList>
    </citation>
    <scope>NUCLEOTIDE SEQUENCE</scope>
    <source>
        <strain evidence="1">FPRL280</strain>
    </source>
</reference>
<name>A0A8H7NWH6_9APHY</name>
<comment type="caution">
    <text evidence="1">The sequence shown here is derived from an EMBL/GenBank/DDBJ whole genome shotgun (WGS) entry which is preliminary data.</text>
</comment>
<evidence type="ECO:0000313" key="1">
    <source>
        <dbReference type="EMBL" id="KAF9807383.1"/>
    </source>
</evidence>
<evidence type="ECO:0000313" key="2">
    <source>
        <dbReference type="Proteomes" id="UP000639403"/>
    </source>
</evidence>
<gene>
    <name evidence="1" type="ORF">IEO21_08239</name>
</gene>
<reference evidence="1" key="2">
    <citation type="journal article" name="Front. Microbiol.">
        <title>Degradative Capacity of Two Strains of Rhodonia placenta: From Phenotype to Genotype.</title>
        <authorList>
            <person name="Kolle M."/>
            <person name="Horta M.A.C."/>
            <person name="Nowrousian M."/>
            <person name="Ohm R.A."/>
            <person name="Benz J.P."/>
            <person name="Pilgard A."/>
        </authorList>
    </citation>
    <scope>NUCLEOTIDE SEQUENCE</scope>
    <source>
        <strain evidence="1">FPRL280</strain>
    </source>
</reference>
<protein>
    <submittedName>
        <fullName evidence="1">Uncharacterized protein</fullName>
    </submittedName>
</protein>
<proteinExistence type="predicted"/>
<accession>A0A8H7NWH6</accession>